<dbReference type="EMBL" id="JAUSQU010000003">
    <property type="protein sequence ID" value="MDP9850444.1"/>
    <property type="molecule type" value="Genomic_DNA"/>
</dbReference>
<comment type="caution">
    <text evidence="2">The sequence shown here is derived from an EMBL/GenBank/DDBJ whole genome shotgun (WGS) entry which is preliminary data.</text>
</comment>
<protein>
    <submittedName>
        <fullName evidence="2">Uncharacterized protein</fullName>
    </submittedName>
</protein>
<dbReference type="RefSeq" id="WP_307569478.1">
    <property type="nucleotide sequence ID" value="NZ_JAUSQU010000003.1"/>
</dbReference>
<evidence type="ECO:0000313" key="2">
    <source>
        <dbReference type="EMBL" id="MDP9850444.1"/>
    </source>
</evidence>
<sequence length="266" mass="29763">MQVTEPTTPYIGASMSNLIQASAATEPKRRRGRHAHCDPYQEGDGMMRTARGEHYFAVSEFGEAFGVGMVHSDDQGRRTRYEHHDPAIALRAGLEVARYSWVRAVAVISEEAAPAQVSLAVTFAAHLYDVRHARGLRGACVTSTGRPDLLSCEIPDELCCIPHLTTVQDPDGSRREVVVREVLTRERLDVWLNHTGVSKPVDLDTLERRLPYLIALRRAARQGRLPDSSAAHELRELLNKRYLSILLVMQRPDLFVTLAPLPEDRP</sequence>
<gene>
    <name evidence="2" type="ORF">J2853_009740</name>
</gene>
<evidence type="ECO:0000313" key="3">
    <source>
        <dbReference type="Proteomes" id="UP001225356"/>
    </source>
</evidence>
<keyword evidence="3" id="KW-1185">Reference proteome</keyword>
<proteinExistence type="predicted"/>
<reference evidence="2 3" key="1">
    <citation type="submission" date="2023-07" db="EMBL/GenBank/DDBJ databases">
        <title>Sequencing the genomes of 1000 actinobacteria strains.</title>
        <authorList>
            <person name="Klenk H.-P."/>
        </authorList>
    </citation>
    <scope>NUCLEOTIDE SEQUENCE [LARGE SCALE GENOMIC DNA]</scope>
    <source>
        <strain evidence="2 3">DSM 46740</strain>
    </source>
</reference>
<dbReference type="Proteomes" id="UP001225356">
    <property type="component" value="Unassembled WGS sequence"/>
</dbReference>
<evidence type="ECO:0000256" key="1">
    <source>
        <dbReference type="SAM" id="MobiDB-lite"/>
    </source>
</evidence>
<accession>A0ABT9QWN6</accession>
<name>A0ABT9QWN6_9ACTN</name>
<organism evidence="2 3">
    <name type="scientific">Streptosporangium lutulentum</name>
    <dbReference type="NCBI Taxonomy" id="1461250"/>
    <lineage>
        <taxon>Bacteria</taxon>
        <taxon>Bacillati</taxon>
        <taxon>Actinomycetota</taxon>
        <taxon>Actinomycetes</taxon>
        <taxon>Streptosporangiales</taxon>
        <taxon>Streptosporangiaceae</taxon>
        <taxon>Streptosporangium</taxon>
    </lineage>
</organism>
<feature type="region of interest" description="Disordered" evidence="1">
    <location>
        <begin position="22"/>
        <end position="44"/>
    </location>
</feature>